<keyword evidence="2" id="KW-1185">Reference proteome</keyword>
<dbReference type="EMBL" id="LLXI01003062">
    <property type="protein sequence ID" value="PKY58545.1"/>
    <property type="molecule type" value="Genomic_DNA"/>
</dbReference>
<dbReference type="Proteomes" id="UP000234323">
    <property type="component" value="Unassembled WGS sequence"/>
</dbReference>
<organism evidence="1 2">
    <name type="scientific">Rhizophagus irregularis</name>
    <dbReference type="NCBI Taxonomy" id="588596"/>
    <lineage>
        <taxon>Eukaryota</taxon>
        <taxon>Fungi</taxon>
        <taxon>Fungi incertae sedis</taxon>
        <taxon>Mucoromycota</taxon>
        <taxon>Glomeromycotina</taxon>
        <taxon>Glomeromycetes</taxon>
        <taxon>Glomerales</taxon>
        <taxon>Glomeraceae</taxon>
        <taxon>Rhizophagus</taxon>
    </lineage>
</organism>
<name>A0A2I1HI34_9GLOM</name>
<accession>A0A2I1HI34</accession>
<dbReference type="AlphaFoldDB" id="A0A2I1HI34"/>
<reference evidence="1 2" key="1">
    <citation type="submission" date="2015-10" db="EMBL/GenBank/DDBJ databases">
        <title>Genome analyses suggest a sexual origin of heterokaryosis in a supposedly ancient asexual fungus.</title>
        <authorList>
            <person name="Ropars J."/>
            <person name="Sedzielewska K."/>
            <person name="Noel J."/>
            <person name="Charron P."/>
            <person name="Farinelli L."/>
            <person name="Marton T."/>
            <person name="Kruger M."/>
            <person name="Pelin A."/>
            <person name="Brachmann A."/>
            <person name="Corradi N."/>
        </authorList>
    </citation>
    <scope>NUCLEOTIDE SEQUENCE [LARGE SCALE GENOMIC DNA]</scope>
    <source>
        <strain evidence="1 2">A4</strain>
    </source>
</reference>
<evidence type="ECO:0000313" key="1">
    <source>
        <dbReference type="EMBL" id="PKY58545.1"/>
    </source>
</evidence>
<dbReference type="VEuPathDB" id="FungiDB:RhiirA1_458339"/>
<proteinExistence type="predicted"/>
<gene>
    <name evidence="1" type="ORF">RhiirA4_480540</name>
</gene>
<protein>
    <submittedName>
        <fullName evidence="1">Uncharacterized protein</fullName>
    </submittedName>
</protein>
<sequence>MQAGELRQYLQDNFVEIDWYQLLEITKELKAIHDHGYVQHLGSCNVFSDSLPYSKKFYV</sequence>
<comment type="caution">
    <text evidence="1">The sequence shown here is derived from an EMBL/GenBank/DDBJ whole genome shotgun (WGS) entry which is preliminary data.</text>
</comment>
<evidence type="ECO:0000313" key="2">
    <source>
        <dbReference type="Proteomes" id="UP000234323"/>
    </source>
</evidence>